<gene>
    <name evidence="3" type="ORF">CwatDRAFT_3974</name>
</gene>
<evidence type="ECO:0008006" key="5">
    <source>
        <dbReference type="Google" id="ProtNLM"/>
    </source>
</evidence>
<evidence type="ECO:0000256" key="2">
    <source>
        <dbReference type="SAM" id="SignalP"/>
    </source>
</evidence>
<proteinExistence type="predicted"/>
<evidence type="ECO:0000256" key="1">
    <source>
        <dbReference type="SAM" id="MobiDB-lite"/>
    </source>
</evidence>
<dbReference type="KEGG" id="cwa:CwatDRAFT_3974"/>
<organism evidence="3 4">
    <name type="scientific">Crocosphaera watsonii WH 8501</name>
    <dbReference type="NCBI Taxonomy" id="165597"/>
    <lineage>
        <taxon>Bacteria</taxon>
        <taxon>Bacillati</taxon>
        <taxon>Cyanobacteriota</taxon>
        <taxon>Cyanophyceae</taxon>
        <taxon>Oscillatoriophycideae</taxon>
        <taxon>Chroococcales</taxon>
        <taxon>Aphanothecaceae</taxon>
        <taxon>Crocosphaera</taxon>
    </lineage>
</organism>
<reference evidence="3" key="3">
    <citation type="submission" date="2016-12" db="EMBL/GenBank/DDBJ databases">
        <title>Annotation of the draft genome assembly of Crocosphaera watsonii WH 8501.</title>
        <authorList>
            <consortium name="US DOE Joint Genome Institute (JGI-ORNL)"/>
            <person name="Larimer F."/>
            <person name="Land M."/>
        </authorList>
    </citation>
    <scope>NUCLEOTIDE SEQUENCE</scope>
    <source>
        <strain evidence="3">WH 8501</strain>
    </source>
</reference>
<comment type="caution">
    <text evidence="3">The sequence shown here is derived from an EMBL/GenBank/DDBJ whole genome shotgun (WGS) entry which is preliminary data.</text>
</comment>
<reference evidence="3" key="1">
    <citation type="submission" date="2004-02" db="EMBL/GenBank/DDBJ databases">
        <authorList>
            <consortium name="DOE Joint Genome Institute"/>
        </authorList>
    </citation>
    <scope>NUCLEOTIDE SEQUENCE [LARGE SCALE GENOMIC DNA]</scope>
    <source>
        <strain evidence="3">WH 8501</strain>
    </source>
</reference>
<dbReference type="InterPro" id="IPR026374">
    <property type="entry name" value="Cyano_PEP"/>
</dbReference>
<dbReference type="Proteomes" id="UP000003922">
    <property type="component" value="Unassembled WGS sequence"/>
</dbReference>
<feature type="compositionally biased region" description="Polar residues" evidence="1">
    <location>
        <begin position="74"/>
        <end position="97"/>
    </location>
</feature>
<feature type="region of interest" description="Disordered" evidence="1">
    <location>
        <begin position="73"/>
        <end position="97"/>
    </location>
</feature>
<sequence>MKKVTLGLMTGIGLMAAAASPAQAAFFDLSIQNGLSSGGGTMTGTFTYDSISKTYSNFNITVDPDALSKAPNPFTYSPSSSNSVTAPFSPPEQNFRASASSATSGVLESDEFRNLLLRFDAALDSLAIGDETNLVVNLTPGSAAFGSNDTFIENGVEQTASVTGGLVRVENIRPVPEPLTILGAGTAIGFGTAFKKKLGKNKKNK</sequence>
<dbReference type="EMBL" id="AADV02000010">
    <property type="protein sequence ID" value="EAM50976.1"/>
    <property type="molecule type" value="Genomic_DNA"/>
</dbReference>
<name>Q4C4D8_CROWT</name>
<dbReference type="AlphaFoldDB" id="Q4C4D8"/>
<keyword evidence="2" id="KW-0732">Signal</keyword>
<dbReference type="NCBIfam" id="TIGR04155">
    <property type="entry name" value="cyano_PEP"/>
    <property type="match status" value="1"/>
</dbReference>
<accession>Q4C4D8</accession>
<evidence type="ECO:0000313" key="4">
    <source>
        <dbReference type="Proteomes" id="UP000003922"/>
    </source>
</evidence>
<evidence type="ECO:0000313" key="3">
    <source>
        <dbReference type="EMBL" id="EAM50976.1"/>
    </source>
</evidence>
<feature type="signal peptide" evidence="2">
    <location>
        <begin position="1"/>
        <end position="24"/>
    </location>
</feature>
<feature type="chain" id="PRO_5004235769" description="PEP-CTERM protein-sorting domain-containing protein" evidence="2">
    <location>
        <begin position="25"/>
        <end position="205"/>
    </location>
</feature>
<protein>
    <recommendedName>
        <fullName evidence="5">PEP-CTERM protein-sorting domain-containing protein</fullName>
    </recommendedName>
</protein>
<reference evidence="3" key="2">
    <citation type="submission" date="2005-06" db="EMBL/GenBank/DDBJ databases">
        <title>Sequencing of the draft genome and assembly of Crocosphaera watsonii WH 8501.</title>
        <authorList>
            <consortium name="US DOE Joint Genome Institute (JGI-PGF)"/>
            <person name="Copeland A."/>
            <person name="Lucas S."/>
            <person name="Lapidus A."/>
            <person name="Barry K."/>
            <person name="Detter C."/>
            <person name="Glavina T."/>
            <person name="Hammon N."/>
            <person name="Israni S."/>
            <person name="Pitluck S."/>
            <person name="Richardson P."/>
        </authorList>
    </citation>
    <scope>NUCLEOTIDE SEQUENCE [LARGE SCALE GENOMIC DNA]</scope>
    <source>
        <strain evidence="3">WH 8501</strain>
    </source>
</reference>
<keyword evidence="4" id="KW-1185">Reference proteome</keyword>
<dbReference type="RefSeq" id="WP_007305331.1">
    <property type="nucleotide sequence ID" value="NZ_AADV02000010.1"/>
</dbReference>